<dbReference type="InterPro" id="IPR000801">
    <property type="entry name" value="Esterase-like"/>
</dbReference>
<dbReference type="EMBL" id="RQJP01000005">
    <property type="protein sequence ID" value="RRB11541.1"/>
    <property type="molecule type" value="Genomic_DNA"/>
</dbReference>
<feature type="signal peptide" evidence="1">
    <location>
        <begin position="1"/>
        <end position="27"/>
    </location>
</feature>
<dbReference type="Gene3D" id="3.40.50.1820">
    <property type="entry name" value="alpha/beta hydrolase"/>
    <property type="match status" value="1"/>
</dbReference>
<protein>
    <recommendedName>
        <fullName evidence="4">Esterase</fullName>
    </recommendedName>
</protein>
<evidence type="ECO:0000313" key="3">
    <source>
        <dbReference type="Proteomes" id="UP000274271"/>
    </source>
</evidence>
<evidence type="ECO:0008006" key="4">
    <source>
        <dbReference type="Google" id="ProtNLM"/>
    </source>
</evidence>
<comment type="caution">
    <text evidence="2">The sequence shown here is derived from an EMBL/GenBank/DDBJ whole genome shotgun (WGS) entry which is preliminary data.</text>
</comment>
<dbReference type="PANTHER" id="PTHR48098:SF3">
    <property type="entry name" value="IRON(III) ENTEROBACTIN ESTERASE"/>
    <property type="match status" value="1"/>
</dbReference>
<sequence>MNRFQSMQVVRRFLVVLAFLSSSAGFAQTKLKFELSYPAAISSTPLTGRMFLIISRKDSTEPRLQVGRYGTQFWGADFEKLAAGKAVTIDGTTLGYPINALKDVPKGEYFVQAVLNKYTEFKRSDGHTVWMHMDQWEGQQWTRSPGNVYSAVQKITIDPAKSETIKLEVTKVIPPISVPADTKWVKHIKIQSKKLTKFWGHPIFIGATILLPKGYDEEPGRLYPTVYQQGHFSTAPPFRFSENPNNEFYKDWTADNGPRFIAITLQHPSPYFDDSYAVNSANNGPFGDAIHEELIPEIETKFRCIREGYARLLTGGSTGGWESFALQVWYPEFYGGTWSFAPDPLDFWNVEGIDIYKDKNAFYKEYEWYKVPTTNTRIPATGEPRLTSEQRNMMELVNGTKGRSGGQLDIWSSVFGPVGADGYFKPLFDKKTGVIDPTVAAYWKEHYDLRQYLEKNWATVGPKLVGKLNIIVGRMDDFFLNFGVYKVDEFLSKTTNPAYGGSITYGDRGGHSWRPYSNGELLRMMDAHIKKMAPAKSATKAN</sequence>
<dbReference type="AlphaFoldDB" id="A0A3P1CDY8"/>
<dbReference type="InterPro" id="IPR050583">
    <property type="entry name" value="Mycobacterial_A85_antigen"/>
</dbReference>
<gene>
    <name evidence="2" type="ORF">EHT87_24015</name>
</gene>
<dbReference type="InterPro" id="IPR029058">
    <property type="entry name" value="AB_hydrolase_fold"/>
</dbReference>
<proteinExistence type="predicted"/>
<dbReference type="Proteomes" id="UP000274271">
    <property type="component" value="Unassembled WGS sequence"/>
</dbReference>
<dbReference type="OrthoDB" id="9768282at2"/>
<keyword evidence="3" id="KW-1185">Reference proteome</keyword>
<dbReference type="Pfam" id="PF00756">
    <property type="entry name" value="Esterase"/>
    <property type="match status" value="1"/>
</dbReference>
<feature type="chain" id="PRO_5018177745" description="Esterase" evidence="1">
    <location>
        <begin position="28"/>
        <end position="542"/>
    </location>
</feature>
<accession>A0A3P1CDY8</accession>
<keyword evidence="1" id="KW-0732">Signal</keyword>
<dbReference type="PANTHER" id="PTHR48098">
    <property type="entry name" value="ENTEROCHELIN ESTERASE-RELATED"/>
    <property type="match status" value="1"/>
</dbReference>
<organism evidence="2 3">
    <name type="scientific">Larkinella knui</name>
    <dbReference type="NCBI Taxonomy" id="2025310"/>
    <lineage>
        <taxon>Bacteria</taxon>
        <taxon>Pseudomonadati</taxon>
        <taxon>Bacteroidota</taxon>
        <taxon>Cytophagia</taxon>
        <taxon>Cytophagales</taxon>
        <taxon>Spirosomataceae</taxon>
        <taxon>Larkinella</taxon>
    </lineage>
</organism>
<reference evidence="2 3" key="1">
    <citation type="submission" date="2018-11" db="EMBL/GenBank/DDBJ databases">
        <authorList>
            <person name="Zhou Z."/>
            <person name="Wang G."/>
        </authorList>
    </citation>
    <scope>NUCLEOTIDE SEQUENCE [LARGE SCALE GENOMIC DNA]</scope>
    <source>
        <strain evidence="2 3">KCTC42998</strain>
    </source>
</reference>
<dbReference type="SUPFAM" id="SSF53474">
    <property type="entry name" value="alpha/beta-Hydrolases"/>
    <property type="match status" value="1"/>
</dbReference>
<evidence type="ECO:0000313" key="2">
    <source>
        <dbReference type="EMBL" id="RRB11541.1"/>
    </source>
</evidence>
<name>A0A3P1CDY8_9BACT</name>
<evidence type="ECO:0000256" key="1">
    <source>
        <dbReference type="SAM" id="SignalP"/>
    </source>
</evidence>
<dbReference type="RefSeq" id="WP_124909209.1">
    <property type="nucleotide sequence ID" value="NZ_RQJP01000005.1"/>
</dbReference>